<protein>
    <submittedName>
        <fullName evidence="2">Aminoglycoside phosphotransferase family protein</fullName>
    </submittedName>
</protein>
<dbReference type="SUPFAM" id="SSF56112">
    <property type="entry name" value="Protein kinase-like (PK-like)"/>
    <property type="match status" value="1"/>
</dbReference>
<organism evidence="2 3">
    <name type="scientific">Streptomyces phaeochromogenes</name>
    <dbReference type="NCBI Taxonomy" id="1923"/>
    <lineage>
        <taxon>Bacteria</taxon>
        <taxon>Bacillati</taxon>
        <taxon>Actinomycetota</taxon>
        <taxon>Actinomycetes</taxon>
        <taxon>Kitasatosporales</taxon>
        <taxon>Streptomycetaceae</taxon>
        <taxon>Streptomyces</taxon>
        <taxon>Streptomyces phaeochromogenes group</taxon>
    </lineage>
</organism>
<sequence length="297" mass="33078">MTDLPGDLHQLVKTVTDTYTVVAEHPRPGNIRPSVWEVNGPDGERWFAKQHAGPKLHRREVDAYRNWTVALGPGRTPDLTATEAVSHTILVTAVPGHSLDSLRLPDEQKRKACEQAGELLARNHAAAGGEPAADTSEGEWEETVSKVLVPAAAYVPEHELSTVRALLSEPPPRLPQVAGHGDYMPKNWMWDESEQVLRVIDFERAELQPAPRRDLSRLRYRILHHNPDLNAAFHHGYGRTLTEEEAAACRAYGALDAVDSLAWGIQHHDIGLVDEAHTMLENLRLETGKSVWSGWRT</sequence>
<reference evidence="2 3" key="1">
    <citation type="submission" date="2022-10" db="EMBL/GenBank/DDBJ databases">
        <title>The complete genomes of actinobacterial strains from the NBC collection.</title>
        <authorList>
            <person name="Joergensen T.S."/>
            <person name="Alvarez Arevalo M."/>
            <person name="Sterndorff E.B."/>
            <person name="Faurdal D."/>
            <person name="Vuksanovic O."/>
            <person name="Mourched A.-S."/>
            <person name="Charusanti P."/>
            <person name="Shaw S."/>
            <person name="Blin K."/>
            <person name="Weber T."/>
        </authorList>
    </citation>
    <scope>NUCLEOTIDE SEQUENCE [LARGE SCALE GENOMIC DNA]</scope>
    <source>
        <strain evidence="2 3">NBC 01752</strain>
    </source>
</reference>
<dbReference type="Pfam" id="PF01636">
    <property type="entry name" value="APH"/>
    <property type="match status" value="1"/>
</dbReference>
<evidence type="ECO:0000259" key="1">
    <source>
        <dbReference type="Pfam" id="PF01636"/>
    </source>
</evidence>
<dbReference type="Gene3D" id="3.90.1200.10">
    <property type="match status" value="1"/>
</dbReference>
<dbReference type="RefSeq" id="WP_326759091.1">
    <property type="nucleotide sequence ID" value="NZ_CP109135.1"/>
</dbReference>
<dbReference type="Proteomes" id="UP001340816">
    <property type="component" value="Chromosome"/>
</dbReference>
<gene>
    <name evidence="2" type="ORF">OHB35_15035</name>
</gene>
<accession>A0ABZ1HA31</accession>
<dbReference type="EMBL" id="CP109135">
    <property type="protein sequence ID" value="WSD14448.1"/>
    <property type="molecule type" value="Genomic_DNA"/>
</dbReference>
<proteinExistence type="predicted"/>
<evidence type="ECO:0000313" key="2">
    <source>
        <dbReference type="EMBL" id="WSD14448.1"/>
    </source>
</evidence>
<evidence type="ECO:0000313" key="3">
    <source>
        <dbReference type="Proteomes" id="UP001340816"/>
    </source>
</evidence>
<dbReference type="InterPro" id="IPR002575">
    <property type="entry name" value="Aminoglycoside_PTrfase"/>
</dbReference>
<feature type="domain" description="Aminoglycoside phosphotransferase" evidence="1">
    <location>
        <begin position="28"/>
        <end position="238"/>
    </location>
</feature>
<keyword evidence="3" id="KW-1185">Reference proteome</keyword>
<name>A0ABZ1HA31_STRPH</name>
<dbReference type="InterPro" id="IPR011009">
    <property type="entry name" value="Kinase-like_dom_sf"/>
</dbReference>